<feature type="region of interest" description="Disordered" evidence="1">
    <location>
        <begin position="59"/>
        <end position="85"/>
    </location>
</feature>
<keyword evidence="3" id="KW-1185">Reference proteome</keyword>
<feature type="region of interest" description="Disordered" evidence="1">
    <location>
        <begin position="483"/>
        <end position="518"/>
    </location>
</feature>
<name>A0A3S5A5E4_9PLAT</name>
<proteinExistence type="predicted"/>
<evidence type="ECO:0000256" key="1">
    <source>
        <dbReference type="SAM" id="MobiDB-lite"/>
    </source>
</evidence>
<sequence length="518" mass="58224">MISAVSFFSRVTTSIFFPCPSISTQRTLNHQMDVKPDIVNKVDMSLDDIIKLNRKEAKAKSRFSNPGPSLRVNRRGGRVASRSRGVRLGQRHYSQNNASTTNRSNTNMNSLQNNPRLRRSAAIAVLQRAKRTAVAAARAVSDVANLIQGRQRRRIAFSGQRNIPSAALRARVFIILVIIPQILIGRAPSVRGGACQIIILTRDEANEKLQSCHRRFNSFAASRLGGNPRMPLNRLGLTNSMRRDNLSVRSAGKRSLRGQRSFVPRSNWNRRGGQNASAATRIFGQAARELDMLSASTGTQLNSRTTQRRGSFDFSRLRVGRTQRGRFSNSFYSTNKQRRRDRSQNVTPAIFDESERDAEYLAQARALILAQNEFRTSLQSMDYKPSLNIRPKRARNQNQNFSTSGRPQTYFTFTSGQRYWETGCLLEAPLPSVKLCLRQLSSIKNANRYGSHYICVDAQWPHALDNGRQIKRRKTNGVAGVTVCGAHQDPPHRASGQGKGSHDRRNFGLQKNVYTELP</sequence>
<reference evidence="2" key="1">
    <citation type="submission" date="2018-11" db="EMBL/GenBank/DDBJ databases">
        <authorList>
            <consortium name="Pathogen Informatics"/>
        </authorList>
    </citation>
    <scope>NUCLEOTIDE SEQUENCE</scope>
</reference>
<protein>
    <submittedName>
        <fullName evidence="2">Uncharacterized protein</fullName>
    </submittedName>
</protein>
<feature type="region of interest" description="Disordered" evidence="1">
    <location>
        <begin position="325"/>
        <end position="348"/>
    </location>
</feature>
<dbReference type="EMBL" id="CAAALY010014502">
    <property type="protein sequence ID" value="VEL12342.1"/>
    <property type="molecule type" value="Genomic_DNA"/>
</dbReference>
<dbReference type="Proteomes" id="UP000784294">
    <property type="component" value="Unassembled WGS sequence"/>
</dbReference>
<accession>A0A3S5A5E4</accession>
<organism evidence="2 3">
    <name type="scientific">Protopolystoma xenopodis</name>
    <dbReference type="NCBI Taxonomy" id="117903"/>
    <lineage>
        <taxon>Eukaryota</taxon>
        <taxon>Metazoa</taxon>
        <taxon>Spiralia</taxon>
        <taxon>Lophotrochozoa</taxon>
        <taxon>Platyhelminthes</taxon>
        <taxon>Monogenea</taxon>
        <taxon>Polyopisthocotylea</taxon>
        <taxon>Polystomatidea</taxon>
        <taxon>Polystomatidae</taxon>
        <taxon>Protopolystoma</taxon>
    </lineage>
</organism>
<feature type="compositionally biased region" description="Polar residues" evidence="1">
    <location>
        <begin position="325"/>
        <end position="335"/>
    </location>
</feature>
<evidence type="ECO:0000313" key="2">
    <source>
        <dbReference type="EMBL" id="VEL12342.1"/>
    </source>
</evidence>
<gene>
    <name evidence="2" type="ORF">PXEA_LOCUS5782</name>
</gene>
<evidence type="ECO:0000313" key="3">
    <source>
        <dbReference type="Proteomes" id="UP000784294"/>
    </source>
</evidence>
<comment type="caution">
    <text evidence="2">The sequence shown here is derived from an EMBL/GenBank/DDBJ whole genome shotgun (WGS) entry which is preliminary data.</text>
</comment>
<dbReference type="AlphaFoldDB" id="A0A3S5A5E4"/>